<dbReference type="Pfam" id="PF00271">
    <property type="entry name" value="Helicase_C"/>
    <property type="match status" value="1"/>
</dbReference>
<evidence type="ECO:0000256" key="7">
    <source>
        <dbReference type="RuleBase" id="RU000492"/>
    </source>
</evidence>
<dbReference type="InterPro" id="IPR011545">
    <property type="entry name" value="DEAD/DEAH_box_helicase_dom"/>
</dbReference>
<keyword evidence="4 7" id="KW-0067">ATP-binding</keyword>
<dbReference type="InterPro" id="IPR044742">
    <property type="entry name" value="DEAD/DEAH_RhlB"/>
</dbReference>
<feature type="compositionally biased region" description="Low complexity" evidence="8">
    <location>
        <begin position="404"/>
        <end position="421"/>
    </location>
</feature>
<dbReference type="GO" id="GO:0003676">
    <property type="term" value="F:nucleic acid binding"/>
    <property type="evidence" value="ECO:0007669"/>
    <property type="project" value="InterPro"/>
</dbReference>
<feature type="compositionally biased region" description="Low complexity" evidence="8">
    <location>
        <begin position="446"/>
        <end position="464"/>
    </location>
</feature>
<dbReference type="InterPro" id="IPR027417">
    <property type="entry name" value="P-loop_NTPase"/>
</dbReference>
<evidence type="ECO:0000313" key="12">
    <source>
        <dbReference type="EMBL" id="AKU90431.1"/>
    </source>
</evidence>
<organism evidence="12 13">
    <name type="scientific">Vulgatibacter incomptus</name>
    <dbReference type="NCBI Taxonomy" id="1391653"/>
    <lineage>
        <taxon>Bacteria</taxon>
        <taxon>Pseudomonadati</taxon>
        <taxon>Myxococcota</taxon>
        <taxon>Myxococcia</taxon>
        <taxon>Myxococcales</taxon>
        <taxon>Cystobacterineae</taxon>
        <taxon>Vulgatibacteraceae</taxon>
        <taxon>Vulgatibacter</taxon>
    </lineage>
</organism>
<feature type="region of interest" description="Disordered" evidence="8">
    <location>
        <begin position="376"/>
        <end position="477"/>
    </location>
</feature>
<name>A0A0K1PAJ0_9BACT</name>
<dbReference type="InterPro" id="IPR014014">
    <property type="entry name" value="RNA_helicase_DEAD_Q_motif"/>
</dbReference>
<reference evidence="12 13" key="1">
    <citation type="submission" date="2015-08" db="EMBL/GenBank/DDBJ databases">
        <authorList>
            <person name="Babu N.S."/>
            <person name="Beckwith C.J."/>
            <person name="Beseler K.G."/>
            <person name="Brison A."/>
            <person name="Carone J.V."/>
            <person name="Caskin T.P."/>
            <person name="Diamond M."/>
            <person name="Durham M.E."/>
            <person name="Foxe J.M."/>
            <person name="Go M."/>
            <person name="Henderson B.A."/>
            <person name="Jones I.B."/>
            <person name="McGettigan J.A."/>
            <person name="Micheletti S.J."/>
            <person name="Nasrallah M.E."/>
            <person name="Ortiz D."/>
            <person name="Piller C.R."/>
            <person name="Privatt S.R."/>
            <person name="Schneider S.L."/>
            <person name="Sharp S."/>
            <person name="Smith T.C."/>
            <person name="Stanton J.D."/>
            <person name="Ullery H.E."/>
            <person name="Wilson R.J."/>
            <person name="Serrano M.G."/>
            <person name="Buck G."/>
            <person name="Lee V."/>
            <person name="Wang Y."/>
            <person name="Carvalho R."/>
            <person name="Voegtly L."/>
            <person name="Shi R."/>
            <person name="Duckworth R."/>
            <person name="Johnson A."/>
            <person name="Loviza R."/>
            <person name="Walstead R."/>
            <person name="Shah Z."/>
            <person name="Kiflezghi M."/>
            <person name="Wade K."/>
            <person name="Ball S.L."/>
            <person name="Bradley K.W."/>
            <person name="Asai D.J."/>
            <person name="Bowman C.A."/>
            <person name="Russell D.A."/>
            <person name="Pope W.H."/>
            <person name="Jacobs-Sera D."/>
            <person name="Hendrix R.W."/>
            <person name="Hatfull G.F."/>
        </authorList>
    </citation>
    <scope>NUCLEOTIDE SEQUENCE [LARGE SCALE GENOMIC DNA]</scope>
    <source>
        <strain evidence="12 13">DSM 27710</strain>
    </source>
</reference>
<comment type="similarity">
    <text evidence="5 7">Belongs to the DEAD box helicase family.</text>
</comment>
<dbReference type="STRING" id="1391653.AKJ08_0818"/>
<accession>A0A0K1PAJ0</accession>
<dbReference type="PROSITE" id="PS51192">
    <property type="entry name" value="HELICASE_ATP_BIND_1"/>
    <property type="match status" value="1"/>
</dbReference>
<dbReference type="PATRIC" id="fig|1391653.3.peg.842"/>
<proteinExistence type="inferred from homology"/>
<dbReference type="AlphaFoldDB" id="A0A0K1PAJ0"/>
<keyword evidence="2 7" id="KW-0378">Hydrolase</keyword>
<dbReference type="PROSITE" id="PS51195">
    <property type="entry name" value="Q_MOTIF"/>
    <property type="match status" value="1"/>
</dbReference>
<evidence type="ECO:0000256" key="6">
    <source>
        <dbReference type="PROSITE-ProRule" id="PRU00552"/>
    </source>
</evidence>
<feature type="domain" description="Helicase C-terminal" evidence="10">
    <location>
        <begin position="211"/>
        <end position="371"/>
    </location>
</feature>
<dbReference type="Pfam" id="PF00270">
    <property type="entry name" value="DEAD"/>
    <property type="match status" value="1"/>
</dbReference>
<evidence type="ECO:0000256" key="8">
    <source>
        <dbReference type="SAM" id="MobiDB-lite"/>
    </source>
</evidence>
<keyword evidence="1 7" id="KW-0547">Nucleotide-binding</keyword>
<dbReference type="PROSITE" id="PS00039">
    <property type="entry name" value="DEAD_ATP_HELICASE"/>
    <property type="match status" value="1"/>
</dbReference>
<protein>
    <submittedName>
        <fullName evidence="12">ATP-dependent RNA helicase RhlE</fullName>
    </submittedName>
</protein>
<dbReference type="KEGG" id="vin:AKJ08_0818"/>
<evidence type="ECO:0000256" key="1">
    <source>
        <dbReference type="ARBA" id="ARBA00022741"/>
    </source>
</evidence>
<dbReference type="GO" id="GO:0005829">
    <property type="term" value="C:cytosol"/>
    <property type="evidence" value="ECO:0007669"/>
    <property type="project" value="TreeGrafter"/>
</dbReference>
<dbReference type="OrthoDB" id="9805696at2"/>
<dbReference type="EMBL" id="CP012332">
    <property type="protein sequence ID" value="AKU90431.1"/>
    <property type="molecule type" value="Genomic_DNA"/>
</dbReference>
<evidence type="ECO:0000259" key="9">
    <source>
        <dbReference type="PROSITE" id="PS51192"/>
    </source>
</evidence>
<dbReference type="SMART" id="SM00490">
    <property type="entry name" value="HELICc"/>
    <property type="match status" value="1"/>
</dbReference>
<evidence type="ECO:0000313" key="13">
    <source>
        <dbReference type="Proteomes" id="UP000055590"/>
    </source>
</evidence>
<evidence type="ECO:0000256" key="3">
    <source>
        <dbReference type="ARBA" id="ARBA00022806"/>
    </source>
</evidence>
<dbReference type="PANTHER" id="PTHR47959:SF13">
    <property type="entry name" value="ATP-DEPENDENT RNA HELICASE RHLE"/>
    <property type="match status" value="1"/>
</dbReference>
<dbReference type="InterPro" id="IPR050079">
    <property type="entry name" value="DEAD_box_RNA_helicase"/>
</dbReference>
<dbReference type="InterPro" id="IPR001650">
    <property type="entry name" value="Helicase_C-like"/>
</dbReference>
<dbReference type="Gene3D" id="3.40.50.300">
    <property type="entry name" value="P-loop containing nucleotide triphosphate hydrolases"/>
    <property type="match status" value="2"/>
</dbReference>
<feature type="domain" description="Helicase ATP-binding" evidence="9">
    <location>
        <begin position="33"/>
        <end position="200"/>
    </location>
</feature>
<feature type="domain" description="DEAD-box RNA helicase Q" evidence="11">
    <location>
        <begin position="2"/>
        <end position="30"/>
    </location>
</feature>
<dbReference type="SMART" id="SM00487">
    <property type="entry name" value="DEXDc"/>
    <property type="match status" value="1"/>
</dbReference>
<evidence type="ECO:0000256" key="2">
    <source>
        <dbReference type="ARBA" id="ARBA00022801"/>
    </source>
</evidence>
<gene>
    <name evidence="12" type="ORF">AKJ08_0818</name>
</gene>
<dbReference type="SUPFAM" id="SSF52540">
    <property type="entry name" value="P-loop containing nucleoside triphosphate hydrolases"/>
    <property type="match status" value="1"/>
</dbReference>
<evidence type="ECO:0000259" key="11">
    <source>
        <dbReference type="PROSITE" id="PS51195"/>
    </source>
</evidence>
<dbReference type="GO" id="GO:0003724">
    <property type="term" value="F:RNA helicase activity"/>
    <property type="evidence" value="ECO:0007669"/>
    <property type="project" value="InterPro"/>
</dbReference>
<dbReference type="InterPro" id="IPR000629">
    <property type="entry name" value="RNA-helicase_DEAD-box_CS"/>
</dbReference>
<feature type="compositionally biased region" description="Low complexity" evidence="8">
    <location>
        <begin position="428"/>
        <end position="438"/>
    </location>
</feature>
<dbReference type="CDD" id="cd18787">
    <property type="entry name" value="SF2_C_DEAD"/>
    <property type="match status" value="1"/>
</dbReference>
<dbReference type="Proteomes" id="UP000055590">
    <property type="component" value="Chromosome"/>
</dbReference>
<dbReference type="RefSeq" id="WP_050724879.1">
    <property type="nucleotide sequence ID" value="NZ_CP012332.1"/>
</dbReference>
<dbReference type="InterPro" id="IPR014001">
    <property type="entry name" value="Helicase_ATP-bd"/>
</dbReference>
<sequence>MTTFASLGLSADMLRALARAGYEKPTPIQSQAIPPALAGRNVIGCAATGTGKTAAFMLPLLERAATHQGGIRALVLAPTRELAQQIHEYVDTFGGVRAALVVGGLGMGPQTAALRKKPELVIATPGRLIDHLDQRNVDLSGVEALVLDEADRMLDMGFRPQLEKILGKMKGRKQTLLFSATIDGEVGKFSAKYVNDPVQVEIHRTGTTAERAEQRIFRVEKTEKSPLLLALLSDDDETTLVFVRTKHRADKIARVVEKAGHKVTRLHGDRTQSQRKMALAGFKDGRYRVLVATDVAARGIDVEEIGHVINFDLPNVAEDYVHRIGRTARNTASGRATSFAEPDDKLELMAIEKLLGRQLPREAVPKDHPVFVAELSQRKERQSDPGIHGGRTHAQLAGERPAHAPRQAQGPRQAQAPSSARRGGGGRPSRPGNPSGRNPSGGSGGRSASSGSPSGRPSAPSAGGKRPAFRGGGSRKR</sequence>
<evidence type="ECO:0000259" key="10">
    <source>
        <dbReference type="PROSITE" id="PS51194"/>
    </source>
</evidence>
<dbReference type="PANTHER" id="PTHR47959">
    <property type="entry name" value="ATP-DEPENDENT RNA HELICASE RHLE-RELATED"/>
    <property type="match status" value="1"/>
</dbReference>
<dbReference type="CDD" id="cd00268">
    <property type="entry name" value="DEADc"/>
    <property type="match status" value="1"/>
</dbReference>
<dbReference type="PROSITE" id="PS51194">
    <property type="entry name" value="HELICASE_CTER"/>
    <property type="match status" value="1"/>
</dbReference>
<evidence type="ECO:0000256" key="5">
    <source>
        <dbReference type="ARBA" id="ARBA00038437"/>
    </source>
</evidence>
<evidence type="ECO:0000256" key="4">
    <source>
        <dbReference type="ARBA" id="ARBA00022840"/>
    </source>
</evidence>
<dbReference type="GO" id="GO:0016787">
    <property type="term" value="F:hydrolase activity"/>
    <property type="evidence" value="ECO:0007669"/>
    <property type="project" value="UniProtKB-KW"/>
</dbReference>
<keyword evidence="13" id="KW-1185">Reference proteome</keyword>
<feature type="short sequence motif" description="Q motif" evidence="6">
    <location>
        <begin position="2"/>
        <end position="30"/>
    </location>
</feature>
<keyword evidence="3 7" id="KW-0347">Helicase</keyword>
<dbReference type="GO" id="GO:0005524">
    <property type="term" value="F:ATP binding"/>
    <property type="evidence" value="ECO:0007669"/>
    <property type="project" value="UniProtKB-KW"/>
</dbReference>